<evidence type="ECO:0000313" key="3">
    <source>
        <dbReference type="EMBL" id="KAJ4394219.1"/>
    </source>
</evidence>
<sequence length="219" mass="21794">MQFAARLLAFSAAISQALALVALTNTNWAVTEDTPFEITWTDANGPVTLLLKDGPSSNLATVATIASGLTGTSFSWTPTGIPSGTYAVEITDSEDTNYGSQFTYAGTGSATTTSAATSATTASSTATDSTSTTDSSSTTDSTSTTSSASTLTTSTVASTSNGTSTASSTGSTSTKSSSKTATSSSSTSTSTPLDTNASQKMGSPLALVLLTFAAVLLCH</sequence>
<accession>A0A9W8YWN9</accession>
<protein>
    <recommendedName>
        <fullName evidence="5">Extracellular matrix protein</fullName>
    </recommendedName>
</protein>
<evidence type="ECO:0000256" key="2">
    <source>
        <dbReference type="SAM" id="SignalP"/>
    </source>
</evidence>
<reference evidence="3" key="1">
    <citation type="submission" date="2022-10" db="EMBL/GenBank/DDBJ databases">
        <title>Tapping the CABI collections for fungal endophytes: first genome assemblies for Collariella, Neodidymelliopsis, Ascochyta clinopodiicola, Didymella pomorum, Didymosphaeria variabile, Neocosmospora piperis and Neocucurbitaria cava.</title>
        <authorList>
            <person name="Hill R."/>
        </authorList>
    </citation>
    <scope>NUCLEOTIDE SEQUENCE</scope>
    <source>
        <strain evidence="3">IMI 355082</strain>
    </source>
</reference>
<dbReference type="InterPro" id="IPR052982">
    <property type="entry name" value="SRP1/TIP1-like"/>
</dbReference>
<feature type="signal peptide" evidence="2">
    <location>
        <begin position="1"/>
        <end position="19"/>
    </location>
</feature>
<proteinExistence type="predicted"/>
<feature type="chain" id="PRO_5040789989" description="Extracellular matrix protein" evidence="2">
    <location>
        <begin position="20"/>
        <end position="219"/>
    </location>
</feature>
<evidence type="ECO:0000256" key="1">
    <source>
        <dbReference type="SAM" id="MobiDB-lite"/>
    </source>
</evidence>
<dbReference type="AlphaFoldDB" id="A0A9W8YWN9"/>
<dbReference type="Proteomes" id="UP001140453">
    <property type="component" value="Unassembled WGS sequence"/>
</dbReference>
<dbReference type="OrthoDB" id="5589325at2759"/>
<name>A0A9W8YWN9_9PEZI</name>
<keyword evidence="2" id="KW-0732">Signal</keyword>
<gene>
    <name evidence="3" type="ORF">N0V93_003436</name>
</gene>
<comment type="caution">
    <text evidence="3">The sequence shown here is derived from an EMBL/GenBank/DDBJ whole genome shotgun (WGS) entry which is preliminary data.</text>
</comment>
<feature type="region of interest" description="Disordered" evidence="1">
    <location>
        <begin position="113"/>
        <end position="199"/>
    </location>
</feature>
<evidence type="ECO:0000313" key="4">
    <source>
        <dbReference type="Proteomes" id="UP001140453"/>
    </source>
</evidence>
<feature type="compositionally biased region" description="Low complexity" evidence="1">
    <location>
        <begin position="113"/>
        <end position="191"/>
    </location>
</feature>
<dbReference type="PANTHER" id="PTHR40633:SF1">
    <property type="entry name" value="GPI ANCHORED SERINE-THREONINE RICH PROTEIN (AFU_ORTHOLOGUE AFUA_1G03630)"/>
    <property type="match status" value="1"/>
</dbReference>
<evidence type="ECO:0008006" key="5">
    <source>
        <dbReference type="Google" id="ProtNLM"/>
    </source>
</evidence>
<dbReference type="EMBL" id="JAPEVB010000002">
    <property type="protein sequence ID" value="KAJ4394219.1"/>
    <property type="molecule type" value="Genomic_DNA"/>
</dbReference>
<dbReference type="PANTHER" id="PTHR40633">
    <property type="entry name" value="MATRIX PROTEIN, PUTATIVE (AFU_ORTHOLOGUE AFUA_8G05410)-RELATED"/>
    <property type="match status" value="1"/>
</dbReference>
<organism evidence="3 4">
    <name type="scientific">Gnomoniopsis smithogilvyi</name>
    <dbReference type="NCBI Taxonomy" id="1191159"/>
    <lineage>
        <taxon>Eukaryota</taxon>
        <taxon>Fungi</taxon>
        <taxon>Dikarya</taxon>
        <taxon>Ascomycota</taxon>
        <taxon>Pezizomycotina</taxon>
        <taxon>Sordariomycetes</taxon>
        <taxon>Sordariomycetidae</taxon>
        <taxon>Diaporthales</taxon>
        <taxon>Gnomoniaceae</taxon>
        <taxon>Gnomoniopsis</taxon>
    </lineage>
</organism>
<keyword evidence="4" id="KW-1185">Reference proteome</keyword>